<keyword evidence="2" id="KW-1185">Reference proteome</keyword>
<evidence type="ECO:0000313" key="2">
    <source>
        <dbReference type="Proteomes" id="UP001231518"/>
    </source>
</evidence>
<dbReference type="Proteomes" id="UP001231518">
    <property type="component" value="Chromosome 30"/>
</dbReference>
<organism evidence="1 2">
    <name type="scientific">Mythimna separata</name>
    <name type="common">Oriental armyworm</name>
    <name type="synonym">Pseudaletia separata</name>
    <dbReference type="NCBI Taxonomy" id="271217"/>
    <lineage>
        <taxon>Eukaryota</taxon>
        <taxon>Metazoa</taxon>
        <taxon>Ecdysozoa</taxon>
        <taxon>Arthropoda</taxon>
        <taxon>Hexapoda</taxon>
        <taxon>Insecta</taxon>
        <taxon>Pterygota</taxon>
        <taxon>Neoptera</taxon>
        <taxon>Endopterygota</taxon>
        <taxon>Lepidoptera</taxon>
        <taxon>Glossata</taxon>
        <taxon>Ditrysia</taxon>
        <taxon>Noctuoidea</taxon>
        <taxon>Noctuidae</taxon>
        <taxon>Noctuinae</taxon>
        <taxon>Hadenini</taxon>
        <taxon>Mythimna</taxon>
    </lineage>
</organism>
<protein>
    <recommendedName>
        <fullName evidence="3">HTH psq-type domain-containing protein</fullName>
    </recommendedName>
</protein>
<accession>A0AAD7Y8U0</accession>
<reference evidence="1" key="1">
    <citation type="submission" date="2023-03" db="EMBL/GenBank/DDBJ databases">
        <title>Chromosome-level genomes of two armyworms, Mythimna separata and Mythimna loreyi, provide insights into the biosynthesis and reception of sex pheromones.</title>
        <authorList>
            <person name="Zhao H."/>
        </authorList>
    </citation>
    <scope>NUCLEOTIDE SEQUENCE</scope>
    <source>
        <strain evidence="1">BeijingLab</strain>
        <tissue evidence="1">Pupa</tissue>
    </source>
</reference>
<evidence type="ECO:0008006" key="3">
    <source>
        <dbReference type="Google" id="ProtNLM"/>
    </source>
</evidence>
<comment type="caution">
    <text evidence="1">The sequence shown here is derived from an EMBL/GenBank/DDBJ whole genome shotgun (WGS) entry which is preliminary data.</text>
</comment>
<evidence type="ECO:0000313" key="1">
    <source>
        <dbReference type="EMBL" id="KAJ8706606.1"/>
    </source>
</evidence>
<gene>
    <name evidence="1" type="ORF">PYW07_012684</name>
</gene>
<proteinExistence type="predicted"/>
<dbReference type="AlphaFoldDB" id="A0AAD7Y8U0"/>
<sequence length="133" mass="15698">MPRIRKRKTTRAQCSLNQYEDAYKETKRGTSLRQAAEMHDVNRMSLLRYVRKRDNASTGDNANNSIGMGYVAHNKVFSEQQVYIICCKKLKCSKILFLLLGKYNLVDYYIKINKYFLQLKCFIGILEYFYLVL</sequence>
<dbReference type="EMBL" id="JARGEI010000028">
    <property type="protein sequence ID" value="KAJ8706606.1"/>
    <property type="molecule type" value="Genomic_DNA"/>
</dbReference>
<name>A0AAD7Y8U0_MYTSE</name>